<keyword evidence="1" id="KW-0732">Signal</keyword>
<evidence type="ECO:0000313" key="2">
    <source>
        <dbReference type="EMBL" id="MFD1186703.1"/>
    </source>
</evidence>
<organism evidence="2 3">
    <name type="scientific">Pontibacter rugosus</name>
    <dbReference type="NCBI Taxonomy" id="1745966"/>
    <lineage>
        <taxon>Bacteria</taxon>
        <taxon>Pseudomonadati</taxon>
        <taxon>Bacteroidota</taxon>
        <taxon>Cytophagia</taxon>
        <taxon>Cytophagales</taxon>
        <taxon>Hymenobacteraceae</taxon>
        <taxon>Pontibacter</taxon>
    </lineage>
</organism>
<evidence type="ECO:0000313" key="3">
    <source>
        <dbReference type="Proteomes" id="UP001597094"/>
    </source>
</evidence>
<dbReference type="RefSeq" id="WP_377527197.1">
    <property type="nucleotide sequence ID" value="NZ_JBHTLD010000087.1"/>
</dbReference>
<proteinExistence type="predicted"/>
<gene>
    <name evidence="2" type="primary">porQ</name>
    <name evidence="2" type="ORF">ACFQ2O_10845</name>
</gene>
<evidence type="ECO:0000256" key="1">
    <source>
        <dbReference type="SAM" id="SignalP"/>
    </source>
</evidence>
<dbReference type="NCBIfam" id="NF033711">
    <property type="entry name" value="T9SS_PorQ"/>
    <property type="match status" value="1"/>
</dbReference>
<name>A0ABW3SP57_9BACT</name>
<feature type="chain" id="PRO_5045851069" evidence="1">
    <location>
        <begin position="21"/>
        <end position="348"/>
    </location>
</feature>
<dbReference type="SUPFAM" id="SSF56935">
    <property type="entry name" value="Porins"/>
    <property type="match status" value="1"/>
</dbReference>
<reference evidence="3" key="1">
    <citation type="journal article" date="2019" name="Int. J. Syst. Evol. Microbiol.">
        <title>The Global Catalogue of Microorganisms (GCM) 10K type strain sequencing project: providing services to taxonomists for standard genome sequencing and annotation.</title>
        <authorList>
            <consortium name="The Broad Institute Genomics Platform"/>
            <consortium name="The Broad Institute Genome Sequencing Center for Infectious Disease"/>
            <person name="Wu L."/>
            <person name="Ma J."/>
        </authorList>
    </citation>
    <scope>NUCLEOTIDE SEQUENCE [LARGE SCALE GENOMIC DNA]</scope>
    <source>
        <strain evidence="3">JCM 31319</strain>
    </source>
</reference>
<sequence>MKKAALILCTLLGFSLMAQAQIGGQRGFLFLELPNSAKLAALGGVNITAGAQDVSMVSANPALLSEEMDRQLSLSYVGYLADIKQSNLAYAFKSEKYGRWAASINYLNYGDFVQRDPTGMELGTFNVNDYTLALSHAREAEAFTIGATAKVAVSSIAGNKAVGILADAGAVFKHPEKDFTVGLAFKNVGYQVKTYDGGERQQMPWDAQLGLSYKPEHMPVRLSLTAHRLYQFDIVYLDPNAPGKLDENGNEVKEEKTLGDKIARHFVVGTEFVFSKNFQLRAGYNHLRRKELRLDTKAGGVGFSVGAMLRVRSFELNYGSAFFHPSGATHYVTIGTNTSTFLKKKRSS</sequence>
<dbReference type="Proteomes" id="UP001597094">
    <property type="component" value="Unassembled WGS sequence"/>
</dbReference>
<dbReference type="NCBIfam" id="NF033709">
    <property type="entry name" value="PorV_fam"/>
    <property type="match status" value="1"/>
</dbReference>
<keyword evidence="3" id="KW-1185">Reference proteome</keyword>
<comment type="caution">
    <text evidence="2">The sequence shown here is derived from an EMBL/GenBank/DDBJ whole genome shotgun (WGS) entry which is preliminary data.</text>
</comment>
<accession>A0ABW3SP57</accession>
<feature type="signal peptide" evidence="1">
    <location>
        <begin position="1"/>
        <end position="20"/>
    </location>
</feature>
<protein>
    <submittedName>
        <fullName evidence="2">Type IX secretion system protein PorQ</fullName>
    </submittedName>
</protein>
<dbReference type="Gene3D" id="2.40.160.60">
    <property type="entry name" value="Outer membrane protein transport protein (OMPP1/FadL/TodX)"/>
    <property type="match status" value="1"/>
</dbReference>
<dbReference type="EMBL" id="JBHTLD010000087">
    <property type="protein sequence ID" value="MFD1186703.1"/>
    <property type="molecule type" value="Genomic_DNA"/>
</dbReference>